<evidence type="ECO:0000256" key="4">
    <source>
        <dbReference type="ARBA" id="ARBA00022821"/>
    </source>
</evidence>
<dbReference type="InterPro" id="IPR032675">
    <property type="entry name" value="LRR_dom_sf"/>
</dbReference>
<dbReference type="PRINTS" id="PR00364">
    <property type="entry name" value="DISEASERSIST"/>
</dbReference>
<dbReference type="Gene3D" id="1.20.5.4130">
    <property type="match status" value="1"/>
</dbReference>
<keyword evidence="3" id="KW-0547">Nucleotide-binding</keyword>
<dbReference type="InterPro" id="IPR036388">
    <property type="entry name" value="WH-like_DNA-bd_sf"/>
</dbReference>
<dbReference type="FunFam" id="3.40.50.300:FF:001091">
    <property type="entry name" value="Probable disease resistance protein At1g61300"/>
    <property type="match status" value="1"/>
</dbReference>
<dbReference type="Pfam" id="PF23559">
    <property type="entry name" value="WHD_DRP"/>
    <property type="match status" value="1"/>
</dbReference>
<dbReference type="Pfam" id="PF25019">
    <property type="entry name" value="LRR_R13L1-DRL21"/>
    <property type="match status" value="1"/>
</dbReference>
<dbReference type="InterPro" id="IPR041118">
    <property type="entry name" value="Rx_N"/>
</dbReference>
<dbReference type="EMBL" id="JAJJMA010216057">
    <property type="protein sequence ID" value="MCL7040747.1"/>
    <property type="molecule type" value="Genomic_DNA"/>
</dbReference>
<dbReference type="Pfam" id="PF00931">
    <property type="entry name" value="NB-ARC"/>
    <property type="match status" value="1"/>
</dbReference>
<dbReference type="Gene3D" id="3.40.50.300">
    <property type="entry name" value="P-loop containing nucleotide triphosphate hydrolases"/>
    <property type="match status" value="1"/>
</dbReference>
<dbReference type="Gene3D" id="3.80.10.10">
    <property type="entry name" value="Ribonuclease Inhibitor"/>
    <property type="match status" value="2"/>
</dbReference>
<name>A0AA41VGA8_PAPNU</name>
<dbReference type="Gene3D" id="1.10.8.430">
    <property type="entry name" value="Helical domain of apoptotic protease-activating factors"/>
    <property type="match status" value="1"/>
</dbReference>
<evidence type="ECO:0000259" key="6">
    <source>
        <dbReference type="Pfam" id="PF00931"/>
    </source>
</evidence>
<dbReference type="InterPro" id="IPR042197">
    <property type="entry name" value="Apaf_helical"/>
</dbReference>
<feature type="domain" description="NB-ARC" evidence="6">
    <location>
        <begin position="219"/>
        <end position="374"/>
    </location>
</feature>
<dbReference type="FunFam" id="1.10.10.10:FF:000322">
    <property type="entry name" value="Probable disease resistance protein At1g63360"/>
    <property type="match status" value="1"/>
</dbReference>
<dbReference type="Pfam" id="PF18052">
    <property type="entry name" value="Rx_N"/>
    <property type="match status" value="1"/>
</dbReference>
<comment type="caution">
    <text evidence="10">The sequence shown here is derived from an EMBL/GenBank/DDBJ whole genome shotgun (WGS) entry which is preliminary data.</text>
</comment>
<accession>A0AA41VGA8</accession>
<evidence type="ECO:0000259" key="7">
    <source>
        <dbReference type="Pfam" id="PF18052"/>
    </source>
</evidence>
<evidence type="ECO:0000313" key="11">
    <source>
        <dbReference type="Proteomes" id="UP001177140"/>
    </source>
</evidence>
<evidence type="ECO:0000259" key="8">
    <source>
        <dbReference type="Pfam" id="PF23559"/>
    </source>
</evidence>
<evidence type="ECO:0000256" key="1">
    <source>
        <dbReference type="ARBA" id="ARBA00022614"/>
    </source>
</evidence>
<keyword evidence="5" id="KW-0067">ATP-binding</keyword>
<dbReference type="SUPFAM" id="SSF52058">
    <property type="entry name" value="L domain-like"/>
    <property type="match status" value="2"/>
</dbReference>
<dbReference type="InterPro" id="IPR056789">
    <property type="entry name" value="LRR_R13L1-DRL21"/>
</dbReference>
<evidence type="ECO:0000256" key="3">
    <source>
        <dbReference type="ARBA" id="ARBA00022741"/>
    </source>
</evidence>
<evidence type="ECO:0000256" key="2">
    <source>
        <dbReference type="ARBA" id="ARBA00022737"/>
    </source>
</evidence>
<feature type="domain" description="R13L1/DRL21-like LRR repeat region" evidence="9">
    <location>
        <begin position="722"/>
        <end position="859"/>
    </location>
</feature>
<dbReference type="PANTHER" id="PTHR36766">
    <property type="entry name" value="PLANT BROAD-SPECTRUM MILDEW RESISTANCE PROTEIN RPW8"/>
    <property type="match status" value="1"/>
</dbReference>
<dbReference type="InterPro" id="IPR027417">
    <property type="entry name" value="P-loop_NTPase"/>
</dbReference>
<feature type="domain" description="Disease resistance protein winged helix" evidence="8">
    <location>
        <begin position="457"/>
        <end position="529"/>
    </location>
</feature>
<protein>
    <submittedName>
        <fullName evidence="10">Uncharacterized protein</fullName>
    </submittedName>
</protein>
<sequence>MAGMAIVSYVGKQVIDISKTKFMLLVGVDDEICKLGETFDHLQTFLNDAEQRQMSDVRVSKWLQDLKNVAYEMEDVLDEWRTEMLRKQLDEGEHDEGANPKNHEVLPRWCSVFSCLENPWVSSTLFSCFNTINKFHTTSLRNKIGSRIKEIRDKVDSINRAKDEFKFNDTIREDSYFHERMETSSITVEQNIWGRDNDKKIILNKLLGIESSTKHHENLIGDPLIISIIGMGGLGKTTLAQLVYNHDSVRTHFQLPIWVCVSQPFDRIKIAKAIIFEATGKNADGQTWNALHTQLCKSVQGKKFLLVLDDVWTEDSNRWEELKHLLTQGAEGSRILVTTRNENVASMMNSCNYKLEVLSPEDSSSMLHRKAFSGKYLSEGNEVLKEIVVNISKKCNGLPLALSLLGSLLNKKIDENRWRHISENKIWELKLFNPPALVLSYDGLSPTLKTCFAHCAVFPKNHKMKKRTLIKLWMAQGFLNSTDEIGSLEFIGEKYFDELLACSFFQKISGDEFSSQVYCKMHDLIHDFAEFLTGNHCQIAYTADDTFCVKQNDTPIHLTFIHNSQNVVASSSFHNLVGKVDNVRTVLSIKQYWNVQLGNLSNDLIPHLKFLRVLKLKKMGVTQLPDEIDKLIHLRYLDLSRNEGLKELPESLCSLFNLQTLKLKFCKHLHELPEGMSRMVNLRNFNVSGTGIDSLPEGIENWKSLKMLSTFIVSGATEARQIKELRVYNLLQDSLELKGLGRLRSTEEITEAELWKNNRLRVLRLDFKPCEEIHAPASSGGAVIQQSPEAAEVLEVLRPHSNSKKMTIGNYPGIKFPSWMGDVKALTNLRFLELYKCSNCVELPALGLLPSLEELLIKDLNNLKRIGVEIYGGGDQYVAEVAFPKLITLEIAGTKNLEVWEFGNGAAQVAEMMPRVINITLDGCEKLIALPSLNKLPSLELLRIEHANQLTSISLESYCIRSNSVSSRGGIRQLENFTSFPKLSILDICYMKNLEVIFLGMITEGKNEDIDNEIVMMPCLLNLIIEECPELKSFRFLTKSQPSVEKSDHLENLKEIKFGGEADEDLSLCNRFLTLKKCPKLNSFPRHFPSLSCLSLVSCPSLISKDHRSFLPISPNLTVLYLMEVSYKSPTVHLGDVARFKELQRLWLRANLDESSKSIPEYLQNLTKLQFLSIENISGVCEGGDWSLLSHINYIDINNKKINPLTYSASSEASSSSNQISLPHHPGLC</sequence>
<proteinExistence type="predicted"/>
<keyword evidence="4" id="KW-0611">Plant defense</keyword>
<feature type="domain" description="Disease resistance N-terminal" evidence="7">
    <location>
        <begin position="6"/>
        <end position="92"/>
    </location>
</feature>
<organism evidence="10 11">
    <name type="scientific">Papaver nudicaule</name>
    <name type="common">Iceland poppy</name>
    <dbReference type="NCBI Taxonomy" id="74823"/>
    <lineage>
        <taxon>Eukaryota</taxon>
        <taxon>Viridiplantae</taxon>
        <taxon>Streptophyta</taxon>
        <taxon>Embryophyta</taxon>
        <taxon>Tracheophyta</taxon>
        <taxon>Spermatophyta</taxon>
        <taxon>Magnoliopsida</taxon>
        <taxon>Ranunculales</taxon>
        <taxon>Papaveraceae</taxon>
        <taxon>Papaveroideae</taxon>
        <taxon>Papaver</taxon>
    </lineage>
</organism>
<gene>
    <name evidence="10" type="ORF">MKW94_027375</name>
</gene>
<dbReference type="SUPFAM" id="SSF52540">
    <property type="entry name" value="P-loop containing nucleoside triphosphate hydrolases"/>
    <property type="match status" value="1"/>
</dbReference>
<dbReference type="InterPro" id="IPR002182">
    <property type="entry name" value="NB-ARC"/>
</dbReference>
<dbReference type="AlphaFoldDB" id="A0AA41VGA8"/>
<keyword evidence="1" id="KW-0433">Leucine-rich repeat</keyword>
<dbReference type="GO" id="GO:0043531">
    <property type="term" value="F:ADP binding"/>
    <property type="evidence" value="ECO:0007669"/>
    <property type="project" value="InterPro"/>
</dbReference>
<dbReference type="GO" id="GO:0005524">
    <property type="term" value="F:ATP binding"/>
    <property type="evidence" value="ECO:0007669"/>
    <property type="project" value="UniProtKB-KW"/>
</dbReference>
<dbReference type="PANTHER" id="PTHR36766:SF40">
    <property type="entry name" value="DISEASE RESISTANCE PROTEIN RGA3"/>
    <property type="match status" value="1"/>
</dbReference>
<reference evidence="10" key="1">
    <citation type="submission" date="2022-03" db="EMBL/GenBank/DDBJ databases">
        <title>A functionally conserved STORR gene fusion in Papaver species that diverged 16.8 million years ago.</title>
        <authorList>
            <person name="Catania T."/>
        </authorList>
    </citation>
    <scope>NUCLEOTIDE SEQUENCE</scope>
    <source>
        <strain evidence="10">S-191538</strain>
    </source>
</reference>
<evidence type="ECO:0000259" key="9">
    <source>
        <dbReference type="Pfam" id="PF25019"/>
    </source>
</evidence>
<keyword evidence="2" id="KW-0677">Repeat</keyword>
<dbReference type="GO" id="GO:0006952">
    <property type="term" value="P:defense response"/>
    <property type="evidence" value="ECO:0007669"/>
    <property type="project" value="UniProtKB-KW"/>
</dbReference>
<dbReference type="Proteomes" id="UP001177140">
    <property type="component" value="Unassembled WGS sequence"/>
</dbReference>
<dbReference type="Gene3D" id="1.10.10.10">
    <property type="entry name" value="Winged helix-like DNA-binding domain superfamily/Winged helix DNA-binding domain"/>
    <property type="match status" value="1"/>
</dbReference>
<dbReference type="InterPro" id="IPR058922">
    <property type="entry name" value="WHD_DRP"/>
</dbReference>
<keyword evidence="11" id="KW-1185">Reference proteome</keyword>
<dbReference type="GO" id="GO:0051707">
    <property type="term" value="P:response to other organism"/>
    <property type="evidence" value="ECO:0007669"/>
    <property type="project" value="UniProtKB-ARBA"/>
</dbReference>
<evidence type="ECO:0000256" key="5">
    <source>
        <dbReference type="ARBA" id="ARBA00022840"/>
    </source>
</evidence>
<evidence type="ECO:0000313" key="10">
    <source>
        <dbReference type="EMBL" id="MCL7040747.1"/>
    </source>
</evidence>